<keyword evidence="2 5" id="KW-0812">Transmembrane</keyword>
<keyword evidence="4 5" id="KW-0472">Membrane</keyword>
<dbReference type="InterPro" id="IPR017452">
    <property type="entry name" value="GPCR_Rhodpsn_7TM"/>
</dbReference>
<evidence type="ECO:0000256" key="4">
    <source>
        <dbReference type="ARBA" id="ARBA00023136"/>
    </source>
</evidence>
<dbReference type="Proteomes" id="UP000024635">
    <property type="component" value="Unassembled WGS sequence"/>
</dbReference>
<dbReference type="Pfam" id="PF10324">
    <property type="entry name" value="7TM_GPCR_Srw"/>
    <property type="match status" value="1"/>
</dbReference>
<keyword evidence="3 5" id="KW-1133">Transmembrane helix</keyword>
<dbReference type="AlphaFoldDB" id="A0A016TBN6"/>
<comment type="caution">
    <text evidence="7">The sequence shown here is derived from an EMBL/GenBank/DDBJ whole genome shotgun (WGS) entry which is preliminary data.</text>
</comment>
<name>A0A016TBN6_9BILA</name>
<feature type="transmembrane region" description="Helical" evidence="5">
    <location>
        <begin position="140"/>
        <end position="168"/>
    </location>
</feature>
<dbReference type="SUPFAM" id="SSF81321">
    <property type="entry name" value="Family A G protein-coupled receptor-like"/>
    <property type="match status" value="1"/>
</dbReference>
<dbReference type="GO" id="GO:0008528">
    <property type="term" value="F:G protein-coupled peptide receptor activity"/>
    <property type="evidence" value="ECO:0007669"/>
    <property type="project" value="InterPro"/>
</dbReference>
<evidence type="ECO:0000313" key="8">
    <source>
        <dbReference type="Proteomes" id="UP000024635"/>
    </source>
</evidence>
<evidence type="ECO:0000256" key="5">
    <source>
        <dbReference type="SAM" id="Phobius"/>
    </source>
</evidence>
<dbReference type="PANTHER" id="PTHR46273:SF9">
    <property type="entry name" value="G-PROTEIN COUPLED RECEPTORS FAMILY 1 PROFILE DOMAIN-CONTAINING PROTEIN"/>
    <property type="match status" value="1"/>
</dbReference>
<evidence type="ECO:0000259" key="6">
    <source>
        <dbReference type="PROSITE" id="PS50262"/>
    </source>
</evidence>
<dbReference type="OrthoDB" id="5864054at2759"/>
<comment type="subcellular location">
    <subcellularLocation>
        <location evidence="1">Membrane</location>
    </subcellularLocation>
</comment>
<proteinExistence type="predicted"/>
<gene>
    <name evidence="7" type="primary">Acey_s0118.g731</name>
    <name evidence="7" type="synonym">Acey-dmsr-5</name>
    <name evidence="7" type="ORF">Y032_0118g731</name>
</gene>
<dbReference type="PROSITE" id="PS50262">
    <property type="entry name" value="G_PROTEIN_RECEP_F1_2"/>
    <property type="match status" value="1"/>
</dbReference>
<protein>
    <recommendedName>
        <fullName evidence="6">G-protein coupled receptors family 1 profile domain-containing protein</fullName>
    </recommendedName>
</protein>
<feature type="domain" description="G-protein coupled receptors family 1 profile" evidence="6">
    <location>
        <begin position="81"/>
        <end position="360"/>
    </location>
</feature>
<dbReference type="EMBL" id="JARK01001454">
    <property type="protein sequence ID" value="EYC00025.1"/>
    <property type="molecule type" value="Genomic_DNA"/>
</dbReference>
<dbReference type="InterPro" id="IPR019427">
    <property type="entry name" value="7TM_GPCR_serpentine_rcpt_Srw"/>
</dbReference>
<sequence>MVRSPVPGIPGESRHFTWKLYHFTPNHTPIDMMQCHDDPPLFDLEDNATLEFFHGLEAFNEVYTVIHRYLCLVLCTVGVIVNTLHFFVLSRRPMRAYIINALLCAMAVCDALTMMSYFVYILRFRIFDNRGEELGFPYPWLVFLIVHVTSSIALHTGSLYLSVTMAYIRWTALDRLDAKWINNSAIRHIFFFTAFSVTFISIPNLLVHKIVSLNDLMGTNDTKLDNLYTVQLDETDINGCTLFRANLWITGIFFKAVPCALLLWFTIALIWKLCEMSEKRRLLRGDGNNNRKNNKLSIDKTTLMLIIMLVVFLCTELPQGMLAILSAIYPTHVHSMVYLNVGELLDLLSLVNCLTSFVLYCCMSSTYRSTVKAILMPNRKTAAQKNTLAAQSLKLLMS</sequence>
<dbReference type="InterPro" id="IPR053219">
    <property type="entry name" value="GPCR_Dmsr-1"/>
</dbReference>
<evidence type="ECO:0000256" key="2">
    <source>
        <dbReference type="ARBA" id="ARBA00022692"/>
    </source>
</evidence>
<feature type="transmembrane region" description="Helical" evidence="5">
    <location>
        <begin position="189"/>
        <end position="207"/>
    </location>
</feature>
<dbReference type="PANTHER" id="PTHR46273">
    <property type="entry name" value="MYOSUPPRESSIN RECEPTOR 1, ISOFORM B-RELATED"/>
    <property type="match status" value="1"/>
</dbReference>
<reference evidence="8" key="1">
    <citation type="journal article" date="2015" name="Nat. Genet.">
        <title>The genome and transcriptome of the zoonotic hookworm Ancylostoma ceylanicum identify infection-specific gene families.</title>
        <authorList>
            <person name="Schwarz E.M."/>
            <person name="Hu Y."/>
            <person name="Antoshechkin I."/>
            <person name="Miller M.M."/>
            <person name="Sternberg P.W."/>
            <person name="Aroian R.V."/>
        </authorList>
    </citation>
    <scope>NUCLEOTIDE SEQUENCE</scope>
    <source>
        <strain evidence="8">HY135</strain>
    </source>
</reference>
<evidence type="ECO:0000313" key="7">
    <source>
        <dbReference type="EMBL" id="EYC00025.1"/>
    </source>
</evidence>
<feature type="transmembrane region" description="Helical" evidence="5">
    <location>
        <begin position="252"/>
        <end position="274"/>
    </location>
</feature>
<dbReference type="CDD" id="cd14978">
    <property type="entry name" value="7tmA_FMRFamide_R-like"/>
    <property type="match status" value="1"/>
</dbReference>
<evidence type="ECO:0000256" key="3">
    <source>
        <dbReference type="ARBA" id="ARBA00022989"/>
    </source>
</evidence>
<feature type="transmembrane region" description="Helical" evidence="5">
    <location>
        <begin position="96"/>
        <end position="120"/>
    </location>
</feature>
<dbReference type="STRING" id="53326.A0A016TBN6"/>
<feature type="transmembrane region" description="Helical" evidence="5">
    <location>
        <begin position="66"/>
        <end position="89"/>
    </location>
</feature>
<feature type="transmembrane region" description="Helical" evidence="5">
    <location>
        <begin position="349"/>
        <end position="367"/>
    </location>
</feature>
<accession>A0A016TBN6</accession>
<evidence type="ECO:0000256" key="1">
    <source>
        <dbReference type="ARBA" id="ARBA00004370"/>
    </source>
</evidence>
<feature type="transmembrane region" description="Helical" evidence="5">
    <location>
        <begin position="302"/>
        <end position="329"/>
    </location>
</feature>
<organism evidence="7 8">
    <name type="scientific">Ancylostoma ceylanicum</name>
    <dbReference type="NCBI Taxonomy" id="53326"/>
    <lineage>
        <taxon>Eukaryota</taxon>
        <taxon>Metazoa</taxon>
        <taxon>Ecdysozoa</taxon>
        <taxon>Nematoda</taxon>
        <taxon>Chromadorea</taxon>
        <taxon>Rhabditida</taxon>
        <taxon>Rhabditina</taxon>
        <taxon>Rhabditomorpha</taxon>
        <taxon>Strongyloidea</taxon>
        <taxon>Ancylostomatidae</taxon>
        <taxon>Ancylostomatinae</taxon>
        <taxon>Ancylostoma</taxon>
    </lineage>
</organism>
<keyword evidence="8" id="KW-1185">Reference proteome</keyword>
<dbReference type="Gene3D" id="1.20.1070.10">
    <property type="entry name" value="Rhodopsin 7-helix transmembrane proteins"/>
    <property type="match status" value="1"/>
</dbReference>
<dbReference type="GO" id="GO:0005886">
    <property type="term" value="C:plasma membrane"/>
    <property type="evidence" value="ECO:0007669"/>
    <property type="project" value="TreeGrafter"/>
</dbReference>